<keyword evidence="2" id="KW-1185">Reference proteome</keyword>
<evidence type="ECO:0000313" key="1">
    <source>
        <dbReference type="EMBL" id="MBD2777252.1"/>
    </source>
</evidence>
<dbReference type="AlphaFoldDB" id="A0A8J6XPU5"/>
<gene>
    <name evidence="1" type="ORF">ICL16_35700</name>
</gene>
<proteinExistence type="predicted"/>
<reference evidence="1" key="1">
    <citation type="submission" date="2020-09" db="EMBL/GenBank/DDBJ databases">
        <title>Iningainema tapete sp. nov. (Scytonemataceae, Cyanobacteria) from greenhouses in central Florida (USA) produces two types of nodularin with biosynthetic potential for microcystin-LR and anabaenopeptins.</title>
        <authorList>
            <person name="Berthold D.E."/>
            <person name="Lefler F.W."/>
            <person name="Huang I.-S."/>
            <person name="Abdulla H."/>
            <person name="Zimba P.V."/>
            <person name="Laughinghouse H.D. IV."/>
        </authorList>
    </citation>
    <scope>NUCLEOTIDE SEQUENCE</scope>
    <source>
        <strain evidence="1">BLCCT55</strain>
    </source>
</reference>
<dbReference type="Proteomes" id="UP000629098">
    <property type="component" value="Unassembled WGS sequence"/>
</dbReference>
<sequence>MGRIFISAAHGGKETLGIDSGAIADGTNEARERSASLQYGVKISAMLKRLSESAGLL</sequence>
<dbReference type="RefSeq" id="WP_190836338.1">
    <property type="nucleotide sequence ID" value="NZ_CAWPPI010000107.1"/>
</dbReference>
<organism evidence="1 2">
    <name type="scientific">Iningainema tapete BLCC-T55</name>
    <dbReference type="NCBI Taxonomy" id="2748662"/>
    <lineage>
        <taxon>Bacteria</taxon>
        <taxon>Bacillati</taxon>
        <taxon>Cyanobacteriota</taxon>
        <taxon>Cyanophyceae</taxon>
        <taxon>Nostocales</taxon>
        <taxon>Scytonemataceae</taxon>
        <taxon>Iningainema tapete</taxon>
    </lineage>
</organism>
<name>A0A8J6XPU5_9CYAN</name>
<accession>A0A8J6XPU5</accession>
<comment type="caution">
    <text evidence="1">The sequence shown here is derived from an EMBL/GenBank/DDBJ whole genome shotgun (WGS) entry which is preliminary data.</text>
</comment>
<protein>
    <submittedName>
        <fullName evidence="1">Uncharacterized protein</fullName>
    </submittedName>
</protein>
<evidence type="ECO:0000313" key="2">
    <source>
        <dbReference type="Proteomes" id="UP000629098"/>
    </source>
</evidence>
<dbReference type="EMBL" id="JACXAE010000107">
    <property type="protein sequence ID" value="MBD2777252.1"/>
    <property type="molecule type" value="Genomic_DNA"/>
</dbReference>